<evidence type="ECO:0000256" key="2">
    <source>
        <dbReference type="SAM" id="Phobius"/>
    </source>
</evidence>
<reference evidence="4" key="1">
    <citation type="submission" date="2016-04" db="EMBL/GenBank/DDBJ databases">
        <authorList>
            <person name="Evans L.H."/>
            <person name="Alamgir A."/>
            <person name="Owens N."/>
            <person name="Weber N.D."/>
            <person name="Virtaneva K."/>
            <person name="Barbian K."/>
            <person name="Babar A."/>
            <person name="Rosenke K."/>
        </authorList>
    </citation>
    <scope>NUCLEOTIDE SEQUENCE</scope>
    <source>
        <strain evidence="4">Nono1</strain>
    </source>
</reference>
<feature type="compositionally biased region" description="Gly residues" evidence="1">
    <location>
        <begin position="134"/>
        <end position="146"/>
    </location>
</feature>
<keyword evidence="2" id="KW-1133">Transmembrane helix</keyword>
<keyword evidence="2" id="KW-0472">Membrane</keyword>
<feature type="domain" description="CBM6" evidence="3">
    <location>
        <begin position="440"/>
        <end position="559"/>
    </location>
</feature>
<feature type="region of interest" description="Disordered" evidence="1">
    <location>
        <begin position="1"/>
        <end position="31"/>
    </location>
</feature>
<evidence type="ECO:0000259" key="3">
    <source>
        <dbReference type="PROSITE" id="PS51175"/>
    </source>
</evidence>
<proteinExistence type="predicted"/>
<dbReference type="GO" id="GO:0030246">
    <property type="term" value="F:carbohydrate binding"/>
    <property type="evidence" value="ECO:0007669"/>
    <property type="project" value="InterPro"/>
</dbReference>
<evidence type="ECO:0000256" key="1">
    <source>
        <dbReference type="SAM" id="MobiDB-lite"/>
    </source>
</evidence>
<organism evidence="4">
    <name type="scientific">Nonomuraea gerenzanensis</name>
    <dbReference type="NCBI Taxonomy" id="93944"/>
    <lineage>
        <taxon>Bacteria</taxon>
        <taxon>Bacillati</taxon>
        <taxon>Actinomycetota</taxon>
        <taxon>Actinomycetes</taxon>
        <taxon>Streptosporangiales</taxon>
        <taxon>Streptosporangiaceae</taxon>
        <taxon>Nonomuraea</taxon>
    </lineage>
</organism>
<feature type="compositionally biased region" description="Low complexity" evidence="1">
    <location>
        <begin position="203"/>
        <end position="213"/>
    </location>
</feature>
<feature type="compositionally biased region" description="Low complexity" evidence="1">
    <location>
        <begin position="147"/>
        <end position="164"/>
    </location>
</feature>
<feature type="transmembrane region" description="Helical" evidence="2">
    <location>
        <begin position="262"/>
        <end position="282"/>
    </location>
</feature>
<dbReference type="Pfam" id="PF16990">
    <property type="entry name" value="CBM_35"/>
    <property type="match status" value="1"/>
</dbReference>
<dbReference type="AlphaFoldDB" id="A0A1M4EEG8"/>
<feature type="compositionally biased region" description="Gly residues" evidence="1">
    <location>
        <begin position="177"/>
        <end position="202"/>
    </location>
</feature>
<dbReference type="InterPro" id="IPR008979">
    <property type="entry name" value="Galactose-bd-like_sf"/>
</dbReference>
<name>A0A1M4EEG8_9ACTN</name>
<gene>
    <name evidence="4" type="ORF">BN4615_P6489</name>
</gene>
<feature type="compositionally biased region" description="Low complexity" evidence="1">
    <location>
        <begin position="11"/>
        <end position="30"/>
    </location>
</feature>
<dbReference type="PROSITE" id="PS51175">
    <property type="entry name" value="CBM6"/>
    <property type="match status" value="1"/>
</dbReference>
<protein>
    <recommendedName>
        <fullName evidence="3">CBM6 domain-containing protein</fullName>
    </recommendedName>
</protein>
<feature type="compositionally biased region" description="Gly residues" evidence="1">
    <location>
        <begin position="1"/>
        <end position="10"/>
    </location>
</feature>
<feature type="region of interest" description="Disordered" evidence="1">
    <location>
        <begin position="121"/>
        <end position="213"/>
    </location>
</feature>
<accession>A0A1M4EEG8</accession>
<dbReference type="RefSeq" id="WP_263657339.1">
    <property type="nucleotide sequence ID" value="NZ_CP084058.1"/>
</dbReference>
<dbReference type="InterPro" id="IPR005084">
    <property type="entry name" value="CBM6"/>
</dbReference>
<dbReference type="SUPFAM" id="SSF49785">
    <property type="entry name" value="Galactose-binding domain-like"/>
    <property type="match status" value="1"/>
</dbReference>
<keyword evidence="2" id="KW-0812">Transmembrane</keyword>
<dbReference type="EMBL" id="LT559118">
    <property type="protein sequence ID" value="SBO96973.1"/>
    <property type="molecule type" value="Genomic_DNA"/>
</dbReference>
<evidence type="ECO:0000313" key="4">
    <source>
        <dbReference type="EMBL" id="SBO96973.1"/>
    </source>
</evidence>
<sequence>MGGVRSGPGAEGPTSAEPPAAGEEGGPAPETVHSHEDLVALLVEQFARADVSLRELQARADRAGGTRLPRATCADMLAGRRFPRKAVMVAFLRACQVPEQRLPAWERAWERVRLARMPALPGQAPYGDSPTAGPGLGGAVPGGPGLTGTAPGVTTPVGPVLSGPVSGGAPGAVRGAAPGGVPGGVPGGAPGGVPGAVPGGAASGEAASGGPVESATALGGTALGGTAPGGTALAATAPGGGPFAGALVRAARRWRWPRRSHLIALIATTATLITTAVTWAAGHDTITDDGRAFGPGGSSRFTIRIDPNAGPVRLTRRLDARTSRQRAAVTVNGTPAGHWEALPDGTDGWAEQHLDLPPSLTSGHGSLAVVNTFVSSEWDFTEFRYVADQQSGAAWTTTDTLDLGPAHPGAEAAHGYRVTGQTFAGTRTLDAPPQADTPRVRYEAEAGRISHARVRPGAAGASQGAVAAGLDHADSWVELRVYAPRTGRFAAHVTYAAGYGDAQHTVTVNDTTRFTLDYPHHGWDVWRRVTAALPLTRGWNTLRFQHHSRWAELDHVEIG</sequence>
<dbReference type="Gene3D" id="2.60.120.260">
    <property type="entry name" value="Galactose-binding domain-like"/>
    <property type="match status" value="1"/>
</dbReference>